<feature type="compositionally biased region" description="Low complexity" evidence="1">
    <location>
        <begin position="55"/>
        <end position="69"/>
    </location>
</feature>
<organism evidence="2 3">
    <name type="scientific">Brassica cretica</name>
    <name type="common">Mustard</name>
    <dbReference type="NCBI Taxonomy" id="69181"/>
    <lineage>
        <taxon>Eukaryota</taxon>
        <taxon>Viridiplantae</taxon>
        <taxon>Streptophyta</taxon>
        <taxon>Embryophyta</taxon>
        <taxon>Tracheophyta</taxon>
        <taxon>Spermatophyta</taxon>
        <taxon>Magnoliopsida</taxon>
        <taxon>eudicotyledons</taxon>
        <taxon>Gunneridae</taxon>
        <taxon>Pentapetalae</taxon>
        <taxon>rosids</taxon>
        <taxon>malvids</taxon>
        <taxon>Brassicales</taxon>
        <taxon>Brassicaceae</taxon>
        <taxon>Brassiceae</taxon>
        <taxon>Brassica</taxon>
    </lineage>
</organism>
<dbReference type="EMBL" id="QGKW02001988">
    <property type="protein sequence ID" value="KAF2549798.1"/>
    <property type="molecule type" value="Genomic_DNA"/>
</dbReference>
<evidence type="ECO:0000313" key="3">
    <source>
        <dbReference type="Proteomes" id="UP000712281"/>
    </source>
</evidence>
<name>A0A8S9H068_BRACR</name>
<accession>A0A8S9H068</accession>
<evidence type="ECO:0000313" key="2">
    <source>
        <dbReference type="EMBL" id="KAF2549798.1"/>
    </source>
</evidence>
<sequence>MLGPERVRYLAARGPSGTERVSYLAPLGSSTLHSSIAGASPRSNCREGRTRRAPVRSARSSGRGSSRSSIPDVRGSIRYTARSFFPVRSEE</sequence>
<feature type="region of interest" description="Disordered" evidence="1">
    <location>
        <begin position="32"/>
        <end position="74"/>
    </location>
</feature>
<comment type="caution">
    <text evidence="2">The sequence shown here is derived from an EMBL/GenBank/DDBJ whole genome shotgun (WGS) entry which is preliminary data.</text>
</comment>
<protein>
    <submittedName>
        <fullName evidence="2">Uncharacterized protein</fullName>
    </submittedName>
</protein>
<reference evidence="2" key="1">
    <citation type="submission" date="2019-12" db="EMBL/GenBank/DDBJ databases">
        <title>Genome sequencing and annotation of Brassica cretica.</title>
        <authorList>
            <person name="Studholme D.J."/>
            <person name="Sarris P.F."/>
        </authorList>
    </citation>
    <scope>NUCLEOTIDE SEQUENCE</scope>
    <source>
        <strain evidence="2">PFS-001/15</strain>
        <tissue evidence="2">Leaf</tissue>
    </source>
</reference>
<dbReference type="AlphaFoldDB" id="A0A8S9H068"/>
<proteinExistence type="predicted"/>
<evidence type="ECO:0000256" key="1">
    <source>
        <dbReference type="SAM" id="MobiDB-lite"/>
    </source>
</evidence>
<gene>
    <name evidence="2" type="ORF">F2Q68_00034336</name>
</gene>
<dbReference type="Proteomes" id="UP000712281">
    <property type="component" value="Unassembled WGS sequence"/>
</dbReference>